<keyword evidence="3" id="KW-1185">Reference proteome</keyword>
<dbReference type="Proteomes" id="UP000658980">
    <property type="component" value="Unassembled WGS sequence"/>
</dbReference>
<proteinExistence type="predicted"/>
<dbReference type="EMBL" id="JACSPU010000001">
    <property type="protein sequence ID" value="MBD8014096.1"/>
    <property type="molecule type" value="Genomic_DNA"/>
</dbReference>
<evidence type="ECO:0000313" key="3">
    <source>
        <dbReference type="Proteomes" id="UP000658980"/>
    </source>
</evidence>
<dbReference type="SUPFAM" id="SSF56112">
    <property type="entry name" value="Protein kinase-like (PK-like)"/>
    <property type="match status" value="1"/>
</dbReference>
<dbReference type="InterPro" id="IPR011009">
    <property type="entry name" value="Kinase-like_dom_sf"/>
</dbReference>
<name>A0ABR8WBF8_9BACL</name>
<dbReference type="RefSeq" id="WP_191714287.1">
    <property type="nucleotide sequence ID" value="NZ_JACSPU010000001.1"/>
</dbReference>
<sequence>MNAKDILNKFGFHAEDEPISIYAFSPVYRVTQPGGEYIIKKTQSPMLKANRLMAYTTSLKESGIDVVVPVSMTTDNPMAIDGAIYVVYPFIQGSTYSGLDSEIQEAGKLFGQIHALSSNENEFNLSPYDAYDFNEQEAEEGIQKITQNSSAYDIEISPKLEDRLMQAVHNQEDLNQAALPHVATPYDFKANNLIYTPDPYLIDPDNAGWVPRIFDLALVLLLFHNELETAPDQPFTSRQWKLFLTGYEESVALSPLEKSYWPKAIQHVFLDEVMWLMADTPEDWHNSAQRKLFEKLVQLLMNVEEYDFI</sequence>
<accession>A0ABR8WBF8</accession>
<organism evidence="2 3">
    <name type="scientific">Planococcus wigleyi</name>
    <dbReference type="NCBI Taxonomy" id="2762216"/>
    <lineage>
        <taxon>Bacteria</taxon>
        <taxon>Bacillati</taxon>
        <taxon>Bacillota</taxon>
        <taxon>Bacilli</taxon>
        <taxon>Bacillales</taxon>
        <taxon>Caryophanaceae</taxon>
        <taxon>Planococcus</taxon>
    </lineage>
</organism>
<evidence type="ECO:0000313" key="2">
    <source>
        <dbReference type="EMBL" id="MBD8014096.1"/>
    </source>
</evidence>
<dbReference type="InterPro" id="IPR002575">
    <property type="entry name" value="Aminoglycoside_PTrfase"/>
</dbReference>
<evidence type="ECO:0000259" key="1">
    <source>
        <dbReference type="Pfam" id="PF01636"/>
    </source>
</evidence>
<reference evidence="2 3" key="1">
    <citation type="submission" date="2020-08" db="EMBL/GenBank/DDBJ databases">
        <title>A Genomic Blueprint of the Chicken Gut Microbiome.</title>
        <authorList>
            <person name="Gilroy R."/>
            <person name="Ravi A."/>
            <person name="Getino M."/>
            <person name="Pursley I."/>
            <person name="Horton D.L."/>
            <person name="Alikhan N.-F."/>
            <person name="Baker D."/>
            <person name="Gharbi K."/>
            <person name="Hall N."/>
            <person name="Watson M."/>
            <person name="Adriaenssens E.M."/>
            <person name="Foster-Nyarko E."/>
            <person name="Jarju S."/>
            <person name="Secka A."/>
            <person name="Antonio M."/>
            <person name="Oren A."/>
            <person name="Chaudhuri R."/>
            <person name="La Ragione R.M."/>
            <person name="Hildebrand F."/>
            <person name="Pallen M.J."/>
        </authorList>
    </citation>
    <scope>NUCLEOTIDE SEQUENCE [LARGE SCALE GENOMIC DNA]</scope>
    <source>
        <strain evidence="2 3">Sa1BUA13</strain>
    </source>
</reference>
<protein>
    <submittedName>
        <fullName evidence="2">Phosphotransferase</fullName>
    </submittedName>
</protein>
<dbReference type="Pfam" id="PF01636">
    <property type="entry name" value="APH"/>
    <property type="match status" value="1"/>
</dbReference>
<gene>
    <name evidence="2" type="ORF">H9630_04620</name>
</gene>
<feature type="domain" description="Aminoglycoside phosphotransferase" evidence="1">
    <location>
        <begin position="26"/>
        <end position="234"/>
    </location>
</feature>
<comment type="caution">
    <text evidence="2">The sequence shown here is derived from an EMBL/GenBank/DDBJ whole genome shotgun (WGS) entry which is preliminary data.</text>
</comment>
<dbReference type="Gene3D" id="3.90.1200.10">
    <property type="match status" value="1"/>
</dbReference>